<keyword evidence="7 15" id="KW-0378">Hydrolase</keyword>
<feature type="binding site" evidence="13">
    <location>
        <begin position="46"/>
        <end position="52"/>
    </location>
    <ligand>
        <name>substrate</name>
    </ligand>
</feature>
<feature type="binding site" evidence="14">
    <location>
        <position position="92"/>
    </location>
    <ligand>
        <name>Zn(2+)</name>
        <dbReference type="ChEBI" id="CHEBI:29105"/>
        <note>catalytic</note>
    </ligand>
</feature>
<dbReference type="KEGG" id="frx:F7310_07020"/>
<protein>
    <recommendedName>
        <fullName evidence="5 15">Cytidine deaminase</fullName>
        <ecNumber evidence="4 15">3.5.4.5</ecNumber>
    </recommendedName>
    <alternativeName>
        <fullName evidence="9 15">Cytidine aminohydrolase</fullName>
    </alternativeName>
</protein>
<dbReference type="Gene3D" id="3.40.140.10">
    <property type="entry name" value="Cytidine Deaminase, domain 2"/>
    <property type="match status" value="1"/>
</dbReference>
<dbReference type="InterPro" id="IPR006262">
    <property type="entry name" value="Cyt_deam_tetra"/>
</dbReference>
<dbReference type="RefSeq" id="WP_072712798.1">
    <property type="nucleotide sequence ID" value="NZ_CP016796.1"/>
</dbReference>
<evidence type="ECO:0000256" key="8">
    <source>
        <dbReference type="ARBA" id="ARBA00022833"/>
    </source>
</evidence>
<evidence type="ECO:0000256" key="3">
    <source>
        <dbReference type="ARBA" id="ARBA00006576"/>
    </source>
</evidence>
<organism evidence="17 18">
    <name type="scientific">Francisella uliginis</name>
    <dbReference type="NCBI Taxonomy" id="573570"/>
    <lineage>
        <taxon>Bacteria</taxon>
        <taxon>Pseudomonadati</taxon>
        <taxon>Pseudomonadota</taxon>
        <taxon>Gammaproteobacteria</taxon>
        <taxon>Thiotrichales</taxon>
        <taxon>Francisellaceae</taxon>
        <taxon>Francisella</taxon>
    </lineage>
</organism>
<dbReference type="AlphaFoldDB" id="A0A1L4BTF1"/>
<feature type="binding site" evidence="14">
    <location>
        <position position="57"/>
    </location>
    <ligand>
        <name>Zn(2+)</name>
        <dbReference type="ChEBI" id="CHEBI:29105"/>
        <note>catalytic</note>
    </ligand>
</feature>
<evidence type="ECO:0000256" key="6">
    <source>
        <dbReference type="ARBA" id="ARBA00022723"/>
    </source>
</evidence>
<dbReference type="GO" id="GO:0072527">
    <property type="term" value="P:pyrimidine-containing compound metabolic process"/>
    <property type="evidence" value="ECO:0007669"/>
    <property type="project" value="UniProtKB-ARBA"/>
</dbReference>
<keyword evidence="8 14" id="KW-0862">Zinc</keyword>
<dbReference type="EC" id="3.5.4.5" evidence="4 15"/>
<dbReference type="NCBIfam" id="TIGR01354">
    <property type="entry name" value="cyt_deam_tetra"/>
    <property type="match status" value="1"/>
</dbReference>
<dbReference type="PANTHER" id="PTHR11644">
    <property type="entry name" value="CYTIDINE DEAMINASE"/>
    <property type="match status" value="1"/>
</dbReference>
<dbReference type="GO" id="GO:0055086">
    <property type="term" value="P:nucleobase-containing small molecule metabolic process"/>
    <property type="evidence" value="ECO:0007669"/>
    <property type="project" value="UniProtKB-ARBA"/>
</dbReference>
<dbReference type="OrthoDB" id="9795347at2"/>
<evidence type="ECO:0000256" key="9">
    <source>
        <dbReference type="ARBA" id="ARBA00032005"/>
    </source>
</evidence>
<comment type="function">
    <text evidence="2 15">This enzyme scavenges exogenous and endogenous cytidine and 2'-deoxycytidine for UMP synthesis.</text>
</comment>
<dbReference type="InterPro" id="IPR002125">
    <property type="entry name" value="CMP_dCMP_dom"/>
</dbReference>
<evidence type="ECO:0000256" key="1">
    <source>
        <dbReference type="ARBA" id="ARBA00001947"/>
    </source>
</evidence>
<dbReference type="GO" id="GO:0005829">
    <property type="term" value="C:cytosol"/>
    <property type="evidence" value="ECO:0007669"/>
    <property type="project" value="TreeGrafter"/>
</dbReference>
<dbReference type="InterPro" id="IPR016193">
    <property type="entry name" value="Cytidine_deaminase-like"/>
</dbReference>
<dbReference type="PROSITE" id="PS00903">
    <property type="entry name" value="CYT_DCMP_DEAMINASES_1"/>
    <property type="match status" value="1"/>
</dbReference>
<sequence length="135" mass="14751">MVKQETKLNLIEKAIEAFHNAYAPYSNFKVGSALLMKNGQIVLGANIENCAYGPSNCAERSALFSAYSQGFTKEDITMIAIVTDTPKASTPCGVCRQVIAELMDKDCPIILSNLDQSDIRETDIEKLLPDSFVLA</sequence>
<evidence type="ECO:0000256" key="12">
    <source>
        <dbReference type="PIRSR" id="PIRSR606262-1"/>
    </source>
</evidence>
<feature type="active site" description="Proton donor" evidence="12">
    <location>
        <position position="59"/>
    </location>
</feature>
<evidence type="ECO:0000256" key="10">
    <source>
        <dbReference type="ARBA" id="ARBA00049252"/>
    </source>
</evidence>
<dbReference type="EMBL" id="CP016796">
    <property type="protein sequence ID" value="API87121.1"/>
    <property type="molecule type" value="Genomic_DNA"/>
</dbReference>
<evidence type="ECO:0000256" key="15">
    <source>
        <dbReference type="RuleBase" id="RU364006"/>
    </source>
</evidence>
<comment type="catalytic activity">
    <reaction evidence="11 15">
        <text>cytidine + H2O + H(+) = uridine + NH4(+)</text>
        <dbReference type="Rhea" id="RHEA:16069"/>
        <dbReference type="ChEBI" id="CHEBI:15377"/>
        <dbReference type="ChEBI" id="CHEBI:15378"/>
        <dbReference type="ChEBI" id="CHEBI:16704"/>
        <dbReference type="ChEBI" id="CHEBI:17562"/>
        <dbReference type="ChEBI" id="CHEBI:28938"/>
        <dbReference type="EC" id="3.5.4.5"/>
    </reaction>
</comment>
<evidence type="ECO:0000313" key="18">
    <source>
        <dbReference type="Proteomes" id="UP000184222"/>
    </source>
</evidence>
<dbReference type="InterPro" id="IPR016192">
    <property type="entry name" value="APOBEC/CMP_deaminase_Zn-bd"/>
</dbReference>
<dbReference type="Proteomes" id="UP000184222">
    <property type="component" value="Chromosome"/>
</dbReference>
<evidence type="ECO:0000256" key="13">
    <source>
        <dbReference type="PIRSR" id="PIRSR606262-2"/>
    </source>
</evidence>
<dbReference type="InterPro" id="IPR050202">
    <property type="entry name" value="Cyt/Deoxycyt_deaminase"/>
</dbReference>
<evidence type="ECO:0000256" key="14">
    <source>
        <dbReference type="PIRSR" id="PIRSR606262-3"/>
    </source>
</evidence>
<comment type="cofactor">
    <cofactor evidence="1 14 15">
        <name>Zn(2+)</name>
        <dbReference type="ChEBI" id="CHEBI:29105"/>
    </cofactor>
</comment>
<evidence type="ECO:0000256" key="7">
    <source>
        <dbReference type="ARBA" id="ARBA00022801"/>
    </source>
</evidence>
<accession>A0A1L4BTF1</accession>
<keyword evidence="6 14" id="KW-0479">Metal-binding</keyword>
<evidence type="ECO:0000256" key="4">
    <source>
        <dbReference type="ARBA" id="ARBA00012783"/>
    </source>
</evidence>
<dbReference type="Pfam" id="PF00383">
    <property type="entry name" value="dCMP_cyt_deam_1"/>
    <property type="match status" value="1"/>
</dbReference>
<dbReference type="PANTHER" id="PTHR11644:SF2">
    <property type="entry name" value="CYTIDINE DEAMINASE"/>
    <property type="match status" value="1"/>
</dbReference>
<evidence type="ECO:0000256" key="2">
    <source>
        <dbReference type="ARBA" id="ARBA00003949"/>
    </source>
</evidence>
<dbReference type="GO" id="GO:0042802">
    <property type="term" value="F:identical protein binding"/>
    <property type="evidence" value="ECO:0007669"/>
    <property type="project" value="UniProtKB-ARBA"/>
</dbReference>
<dbReference type="SUPFAM" id="SSF53927">
    <property type="entry name" value="Cytidine deaminase-like"/>
    <property type="match status" value="1"/>
</dbReference>
<dbReference type="STRING" id="573570.F7310_07020"/>
<comment type="similarity">
    <text evidence="3 15">Belongs to the cytidine and deoxycytidylate deaminase family.</text>
</comment>
<feature type="binding site" evidence="14">
    <location>
        <position position="95"/>
    </location>
    <ligand>
        <name>Zn(2+)</name>
        <dbReference type="ChEBI" id="CHEBI:29105"/>
        <note>catalytic</note>
    </ligand>
</feature>
<dbReference type="GO" id="GO:0004126">
    <property type="term" value="F:cytidine deaminase activity"/>
    <property type="evidence" value="ECO:0007669"/>
    <property type="project" value="UniProtKB-UniRule"/>
</dbReference>
<dbReference type="GO" id="GO:0008270">
    <property type="term" value="F:zinc ion binding"/>
    <property type="evidence" value="ECO:0007669"/>
    <property type="project" value="UniProtKB-UniRule"/>
</dbReference>
<gene>
    <name evidence="17" type="ORF">F7310_07020</name>
</gene>
<evidence type="ECO:0000256" key="5">
    <source>
        <dbReference type="ARBA" id="ARBA00018266"/>
    </source>
</evidence>
<dbReference type="PROSITE" id="PS51747">
    <property type="entry name" value="CYT_DCMP_DEAMINASES_2"/>
    <property type="match status" value="1"/>
</dbReference>
<dbReference type="NCBIfam" id="NF004064">
    <property type="entry name" value="PRK05578.1"/>
    <property type="match status" value="1"/>
</dbReference>
<evidence type="ECO:0000256" key="11">
    <source>
        <dbReference type="ARBA" id="ARBA00049558"/>
    </source>
</evidence>
<evidence type="ECO:0000259" key="16">
    <source>
        <dbReference type="PROSITE" id="PS51747"/>
    </source>
</evidence>
<dbReference type="FunFam" id="3.40.140.10:FF:000008">
    <property type="entry name" value="Cytidine deaminase"/>
    <property type="match status" value="1"/>
</dbReference>
<dbReference type="CDD" id="cd01283">
    <property type="entry name" value="cytidine_deaminase"/>
    <property type="match status" value="1"/>
</dbReference>
<reference evidence="17 18" key="1">
    <citation type="journal article" date="2016" name="Appl. Environ. Microbiol.">
        <title>Whole genome relationships among Francisella bacteria of diverse origin define new species and provide specific regions for detection.</title>
        <authorList>
            <person name="Challacombe J.F."/>
            <person name="Petersen J.M."/>
            <person name="Gallegos-Graves V."/>
            <person name="Hodge D."/>
            <person name="Pillai S."/>
            <person name="Kuske C.R."/>
        </authorList>
    </citation>
    <scope>NUCLEOTIDE SEQUENCE [LARGE SCALE GENOMIC DNA]</scope>
    <source>
        <strain evidence="18">TX07-7310</strain>
    </source>
</reference>
<keyword evidence="18" id="KW-1185">Reference proteome</keyword>
<proteinExistence type="inferred from homology"/>
<evidence type="ECO:0000313" key="17">
    <source>
        <dbReference type="EMBL" id="API87121.1"/>
    </source>
</evidence>
<comment type="catalytic activity">
    <reaction evidence="10 15">
        <text>2'-deoxycytidine + H2O + H(+) = 2'-deoxyuridine + NH4(+)</text>
        <dbReference type="Rhea" id="RHEA:13433"/>
        <dbReference type="ChEBI" id="CHEBI:15377"/>
        <dbReference type="ChEBI" id="CHEBI:15378"/>
        <dbReference type="ChEBI" id="CHEBI:15698"/>
        <dbReference type="ChEBI" id="CHEBI:16450"/>
        <dbReference type="ChEBI" id="CHEBI:28938"/>
        <dbReference type="EC" id="3.5.4.5"/>
    </reaction>
</comment>
<feature type="domain" description="CMP/dCMP-type deaminase" evidence="16">
    <location>
        <begin position="5"/>
        <end position="135"/>
    </location>
</feature>
<name>A0A1L4BTF1_9GAMM</name>